<sequence length="154" mass="17370">MIKVISTHLPSKSTLHDRMKTKDFVDCYSVESNLSPRQAANIITDFPGWARLLVSIRNIVTTPFGLLKEGPKTEDQVGFFPVESDTPTELIAGFNDKHLDFRVSVMTLDGHIYLATWVHPNNLLGRLYLKTIMPFHKLISRDALARVHLGSVKV</sequence>
<dbReference type="InterPro" id="IPR021295">
    <property type="entry name" value="DUF2867"/>
</dbReference>
<proteinExistence type="predicted"/>
<dbReference type="Proteomes" id="UP000001062">
    <property type="component" value="Chromosome"/>
</dbReference>
<dbReference type="KEGG" id="mme:Marme_2359"/>
<dbReference type="eggNOG" id="ENOG5032UR5">
    <property type="taxonomic scope" value="Bacteria"/>
</dbReference>
<evidence type="ECO:0008006" key="3">
    <source>
        <dbReference type="Google" id="ProtNLM"/>
    </source>
</evidence>
<keyword evidence="2" id="KW-1185">Reference proteome</keyword>
<organism evidence="1 2">
    <name type="scientific">Marinomonas mediterranea (strain ATCC 700492 / JCM 21426 / NBRC 103028 / MMB-1)</name>
    <dbReference type="NCBI Taxonomy" id="717774"/>
    <lineage>
        <taxon>Bacteria</taxon>
        <taxon>Pseudomonadati</taxon>
        <taxon>Pseudomonadota</taxon>
        <taxon>Gammaproteobacteria</taxon>
        <taxon>Oceanospirillales</taxon>
        <taxon>Oceanospirillaceae</taxon>
        <taxon>Marinomonas</taxon>
    </lineage>
</organism>
<dbReference type="RefSeq" id="WP_013661504.1">
    <property type="nucleotide sequence ID" value="NC_015276.1"/>
</dbReference>
<evidence type="ECO:0000313" key="1">
    <source>
        <dbReference type="EMBL" id="ADZ91599.1"/>
    </source>
</evidence>
<dbReference type="STRING" id="717774.Marme_2359"/>
<dbReference type="AlphaFoldDB" id="F2JU87"/>
<accession>F2JU87</accession>
<dbReference type="PATRIC" id="fig|717774.3.peg.2435"/>
<dbReference type="HOGENOM" id="CLU_116730_1_0_6"/>
<gene>
    <name evidence="1" type="ordered locus">Marme_2359</name>
</gene>
<dbReference type="Pfam" id="PF11066">
    <property type="entry name" value="DUF2867"/>
    <property type="match status" value="1"/>
</dbReference>
<dbReference type="OrthoDB" id="7058586at2"/>
<name>F2JU87_MARM1</name>
<evidence type="ECO:0000313" key="2">
    <source>
        <dbReference type="Proteomes" id="UP000001062"/>
    </source>
</evidence>
<reference evidence="1 2" key="1">
    <citation type="journal article" date="2012" name="Stand. Genomic Sci.">
        <title>Complete genome sequence of the melanogenic marine bacterium Marinomonas mediterranea type strain (MMB-1(T)).</title>
        <authorList>
            <person name="Lucas-Elio P."/>
            <person name="Goodwin L."/>
            <person name="Woyke T."/>
            <person name="Pitluck S."/>
            <person name="Nolan M."/>
            <person name="Kyrpides N.C."/>
            <person name="Detter J.C."/>
            <person name="Copeland A."/>
            <person name="Teshima H."/>
            <person name="Bruce D."/>
            <person name="Detter C."/>
            <person name="Tapia R."/>
            <person name="Han S."/>
            <person name="Land M.L."/>
            <person name="Ivanova N."/>
            <person name="Mikhailova N."/>
            <person name="Johnston A.W."/>
            <person name="Sanchez-Amat A."/>
        </authorList>
    </citation>
    <scope>NUCLEOTIDE SEQUENCE [LARGE SCALE GENOMIC DNA]</scope>
    <source>
        <strain evidence="2">ATCC 700492 / JCM 21426 / NBRC 103028 / MMB-1</strain>
    </source>
</reference>
<dbReference type="EMBL" id="CP002583">
    <property type="protein sequence ID" value="ADZ91599.1"/>
    <property type="molecule type" value="Genomic_DNA"/>
</dbReference>
<protein>
    <recommendedName>
        <fullName evidence="3">DUF2867 domain-containing protein</fullName>
    </recommendedName>
</protein>